<dbReference type="Pfam" id="PF01656">
    <property type="entry name" value="CbiA"/>
    <property type="match status" value="1"/>
</dbReference>
<dbReference type="InterPro" id="IPR050678">
    <property type="entry name" value="DNA_Partitioning_ATPase"/>
</dbReference>
<evidence type="ECO:0000259" key="1">
    <source>
        <dbReference type="Pfam" id="PF01656"/>
    </source>
</evidence>
<dbReference type="Gene3D" id="3.40.50.300">
    <property type="entry name" value="P-loop containing nucleotide triphosphate hydrolases"/>
    <property type="match status" value="1"/>
</dbReference>
<dbReference type="InterPro" id="IPR002586">
    <property type="entry name" value="CobQ/CobB/MinD/ParA_Nub-bd_dom"/>
</dbReference>
<dbReference type="PANTHER" id="PTHR13696">
    <property type="entry name" value="P-LOOP CONTAINING NUCLEOSIDE TRIPHOSPHATE HYDROLASE"/>
    <property type="match status" value="1"/>
</dbReference>
<accession>A0A841E192</accession>
<dbReference type="Proteomes" id="UP000558997">
    <property type="component" value="Unassembled WGS sequence"/>
</dbReference>
<evidence type="ECO:0000313" key="2">
    <source>
        <dbReference type="EMBL" id="MBB5983981.1"/>
    </source>
</evidence>
<gene>
    <name evidence="2" type="ORF">HDA44_007396</name>
</gene>
<dbReference type="CDD" id="cd02042">
    <property type="entry name" value="ParAB_family"/>
    <property type="match status" value="1"/>
</dbReference>
<keyword evidence="3" id="KW-1185">Reference proteome</keyword>
<dbReference type="AlphaFoldDB" id="A0A841E192"/>
<dbReference type="RefSeq" id="WP_184845005.1">
    <property type="nucleotide sequence ID" value="NZ_BAAAVN010000031.1"/>
</dbReference>
<evidence type="ECO:0000313" key="3">
    <source>
        <dbReference type="Proteomes" id="UP000558997"/>
    </source>
</evidence>
<protein>
    <submittedName>
        <fullName evidence="2">Chromosome partitioning protein</fullName>
    </submittedName>
</protein>
<dbReference type="InterPro" id="IPR027417">
    <property type="entry name" value="P-loop_NTPase"/>
</dbReference>
<organism evidence="2 3">
    <name type="scientific">Kribbella solani</name>
    <dbReference type="NCBI Taxonomy" id="236067"/>
    <lineage>
        <taxon>Bacteria</taxon>
        <taxon>Bacillati</taxon>
        <taxon>Actinomycetota</taxon>
        <taxon>Actinomycetes</taxon>
        <taxon>Propionibacteriales</taxon>
        <taxon>Kribbellaceae</taxon>
        <taxon>Kribbella</taxon>
    </lineage>
</organism>
<feature type="domain" description="CobQ/CobB/MinD/ParA nucleotide binding" evidence="1">
    <location>
        <begin position="28"/>
        <end position="177"/>
    </location>
</feature>
<comment type="caution">
    <text evidence="2">The sequence shown here is derived from an EMBL/GenBank/DDBJ whole genome shotgun (WGS) entry which is preliminary data.</text>
</comment>
<sequence>MCRIDALTACRHGGTYDGTTEARQAMKITIGNLKGGTAKTTSAVYLATALGAQGRTLLVDADPQGSALDWSTNTADWPTSVTVIPWSTRDLARRVKDVAADYAHIVIDTAPQHDVIMRQALLVTDHLIVPVTPSPMELRRLAATFDLAAEVDAISAVYARVLLCKVRSGTKTAVEAREMLVNDLDLPVFDAQTHLWESYLLSWGTVPDDALEYGKILKELQAVEAEIER</sequence>
<reference evidence="2 3" key="1">
    <citation type="submission" date="2020-08" db="EMBL/GenBank/DDBJ databases">
        <title>Sequencing the genomes of 1000 actinobacteria strains.</title>
        <authorList>
            <person name="Klenk H.-P."/>
        </authorList>
    </citation>
    <scope>NUCLEOTIDE SEQUENCE [LARGE SCALE GENOMIC DNA]</scope>
    <source>
        <strain evidence="2 3">DSM 17294</strain>
    </source>
</reference>
<dbReference type="EMBL" id="JACHNF010000002">
    <property type="protein sequence ID" value="MBB5983981.1"/>
    <property type="molecule type" value="Genomic_DNA"/>
</dbReference>
<dbReference type="PANTHER" id="PTHR13696:SF99">
    <property type="entry name" value="COBYRINIC ACID AC-DIAMIDE SYNTHASE"/>
    <property type="match status" value="1"/>
</dbReference>
<name>A0A841E192_9ACTN</name>
<proteinExistence type="predicted"/>
<dbReference type="SUPFAM" id="SSF52540">
    <property type="entry name" value="P-loop containing nucleoside triphosphate hydrolases"/>
    <property type="match status" value="1"/>
</dbReference>